<feature type="region of interest" description="Disordered" evidence="1">
    <location>
        <begin position="33"/>
        <end position="69"/>
    </location>
</feature>
<dbReference type="AlphaFoldDB" id="A0AAV7V4U4"/>
<evidence type="ECO:0000313" key="2">
    <source>
        <dbReference type="EMBL" id="KAJ1196473.1"/>
    </source>
</evidence>
<dbReference type="Proteomes" id="UP001066276">
    <property type="component" value="Chromosome 2_1"/>
</dbReference>
<sequence>MQAGLLLPLCGVRKGWGPKQQATLRAGARQAQKAIGNQRAKRCLPYSRSTKNASSGDRPSPHHALGQKACRARMTARECEECSHLAPGAHTTQRCKKTKRSVAKTLNHKAKSPNP</sequence>
<gene>
    <name evidence="2" type="ORF">NDU88_000344</name>
</gene>
<comment type="caution">
    <text evidence="2">The sequence shown here is derived from an EMBL/GenBank/DDBJ whole genome shotgun (WGS) entry which is preliminary data.</text>
</comment>
<feature type="region of interest" description="Disordered" evidence="1">
    <location>
        <begin position="90"/>
        <end position="115"/>
    </location>
</feature>
<organism evidence="2 3">
    <name type="scientific">Pleurodeles waltl</name>
    <name type="common">Iberian ribbed newt</name>
    <dbReference type="NCBI Taxonomy" id="8319"/>
    <lineage>
        <taxon>Eukaryota</taxon>
        <taxon>Metazoa</taxon>
        <taxon>Chordata</taxon>
        <taxon>Craniata</taxon>
        <taxon>Vertebrata</taxon>
        <taxon>Euteleostomi</taxon>
        <taxon>Amphibia</taxon>
        <taxon>Batrachia</taxon>
        <taxon>Caudata</taxon>
        <taxon>Salamandroidea</taxon>
        <taxon>Salamandridae</taxon>
        <taxon>Pleurodelinae</taxon>
        <taxon>Pleurodeles</taxon>
    </lineage>
</organism>
<protein>
    <submittedName>
        <fullName evidence="2">Uncharacterized protein</fullName>
    </submittedName>
</protein>
<name>A0AAV7V4U4_PLEWA</name>
<reference evidence="2" key="1">
    <citation type="journal article" date="2022" name="bioRxiv">
        <title>Sequencing and chromosome-scale assembly of the giantPleurodeles waltlgenome.</title>
        <authorList>
            <person name="Brown T."/>
            <person name="Elewa A."/>
            <person name="Iarovenko S."/>
            <person name="Subramanian E."/>
            <person name="Araus A.J."/>
            <person name="Petzold A."/>
            <person name="Susuki M."/>
            <person name="Suzuki K.-i.T."/>
            <person name="Hayashi T."/>
            <person name="Toyoda A."/>
            <person name="Oliveira C."/>
            <person name="Osipova E."/>
            <person name="Leigh N.D."/>
            <person name="Simon A."/>
            <person name="Yun M.H."/>
        </authorList>
    </citation>
    <scope>NUCLEOTIDE SEQUENCE</scope>
    <source>
        <strain evidence="2">20211129_DDA</strain>
        <tissue evidence="2">Liver</tissue>
    </source>
</reference>
<evidence type="ECO:0000313" key="3">
    <source>
        <dbReference type="Proteomes" id="UP001066276"/>
    </source>
</evidence>
<dbReference type="EMBL" id="JANPWB010000003">
    <property type="protein sequence ID" value="KAJ1196473.1"/>
    <property type="molecule type" value="Genomic_DNA"/>
</dbReference>
<keyword evidence="3" id="KW-1185">Reference proteome</keyword>
<feature type="compositionally biased region" description="Polar residues" evidence="1">
    <location>
        <begin position="47"/>
        <end position="57"/>
    </location>
</feature>
<accession>A0AAV7V4U4</accession>
<feature type="compositionally biased region" description="Basic residues" evidence="1">
    <location>
        <begin position="93"/>
        <end position="115"/>
    </location>
</feature>
<proteinExistence type="predicted"/>
<evidence type="ECO:0000256" key="1">
    <source>
        <dbReference type="SAM" id="MobiDB-lite"/>
    </source>
</evidence>